<organism evidence="1 2">
    <name type="scientific">Virgisporangium aurantiacum</name>
    <dbReference type="NCBI Taxonomy" id="175570"/>
    <lineage>
        <taxon>Bacteria</taxon>
        <taxon>Bacillati</taxon>
        <taxon>Actinomycetota</taxon>
        <taxon>Actinomycetes</taxon>
        <taxon>Micromonosporales</taxon>
        <taxon>Micromonosporaceae</taxon>
        <taxon>Virgisporangium</taxon>
    </lineage>
</organism>
<dbReference type="AlphaFoldDB" id="A0A8J4E072"/>
<sequence>MLDGCVIVTGMPGAGKSTVSTLAARLLPRAARVKGDDVNQMILTGRVPFNAEPVDEADRQDGLCNLNMATLANNFVDYRFTVFMDTVVADRAEFDQLIGLLAARPVRMVVLAPGIQVCRDRNATRDPSERFDFDGYEHLDARMREDLAEFAWWYDTSAVTPEETAARLVTEAERRCPALGQ</sequence>
<evidence type="ECO:0000313" key="1">
    <source>
        <dbReference type="EMBL" id="GIJ56486.1"/>
    </source>
</evidence>
<dbReference type="Gene3D" id="3.40.50.300">
    <property type="entry name" value="P-loop containing nucleotide triphosphate hydrolases"/>
    <property type="match status" value="1"/>
</dbReference>
<dbReference type="RefSeq" id="WP_203994904.1">
    <property type="nucleotide sequence ID" value="NZ_BOPG01000024.1"/>
</dbReference>
<dbReference type="SUPFAM" id="SSF52540">
    <property type="entry name" value="P-loop containing nucleoside triphosphate hydrolases"/>
    <property type="match status" value="1"/>
</dbReference>
<name>A0A8J4E072_9ACTN</name>
<dbReference type="Pfam" id="PF13671">
    <property type="entry name" value="AAA_33"/>
    <property type="match status" value="1"/>
</dbReference>
<dbReference type="InterPro" id="IPR027417">
    <property type="entry name" value="P-loop_NTPase"/>
</dbReference>
<keyword evidence="2" id="KW-1185">Reference proteome</keyword>
<evidence type="ECO:0008006" key="3">
    <source>
        <dbReference type="Google" id="ProtNLM"/>
    </source>
</evidence>
<protein>
    <recommendedName>
        <fullName evidence="3">Adenylylsulfate kinase</fullName>
    </recommendedName>
</protein>
<accession>A0A8J4E072</accession>
<reference evidence="1" key="1">
    <citation type="submission" date="2021-01" db="EMBL/GenBank/DDBJ databases">
        <title>Whole genome shotgun sequence of Virgisporangium aurantiacum NBRC 16421.</title>
        <authorList>
            <person name="Komaki H."/>
            <person name="Tamura T."/>
        </authorList>
    </citation>
    <scope>NUCLEOTIDE SEQUENCE</scope>
    <source>
        <strain evidence="1">NBRC 16421</strain>
    </source>
</reference>
<gene>
    <name evidence="1" type="ORF">Vau01_040020</name>
</gene>
<comment type="caution">
    <text evidence="1">The sequence shown here is derived from an EMBL/GenBank/DDBJ whole genome shotgun (WGS) entry which is preliminary data.</text>
</comment>
<dbReference type="Proteomes" id="UP000612585">
    <property type="component" value="Unassembled WGS sequence"/>
</dbReference>
<dbReference type="EMBL" id="BOPG01000024">
    <property type="protein sequence ID" value="GIJ56486.1"/>
    <property type="molecule type" value="Genomic_DNA"/>
</dbReference>
<proteinExistence type="predicted"/>
<evidence type="ECO:0000313" key="2">
    <source>
        <dbReference type="Proteomes" id="UP000612585"/>
    </source>
</evidence>